<name>A0A1V6QN60_9EURO</name>
<feature type="domain" description="BHLH" evidence="2">
    <location>
        <begin position="308"/>
        <end position="393"/>
    </location>
</feature>
<gene>
    <name evidence="3" type="ORF">PENANT_c001G08044</name>
</gene>
<feature type="compositionally biased region" description="Low complexity" evidence="1">
    <location>
        <begin position="188"/>
        <end position="216"/>
    </location>
</feature>
<dbReference type="AlphaFoldDB" id="A0A1V6QN60"/>
<evidence type="ECO:0000259" key="2">
    <source>
        <dbReference type="PROSITE" id="PS50888"/>
    </source>
</evidence>
<dbReference type="CDD" id="cd11392">
    <property type="entry name" value="bHLH_ScPHO4_like"/>
    <property type="match status" value="1"/>
</dbReference>
<accession>A0A1V6QN60</accession>
<dbReference type="Gene3D" id="4.10.280.10">
    <property type="entry name" value="Helix-loop-helix DNA-binding domain"/>
    <property type="match status" value="1"/>
</dbReference>
<proteinExistence type="predicted"/>
<dbReference type="Pfam" id="PF00010">
    <property type="entry name" value="HLH"/>
    <property type="match status" value="1"/>
</dbReference>
<dbReference type="STRING" id="416450.A0A1V6QN60"/>
<dbReference type="PROSITE" id="PS50888">
    <property type="entry name" value="BHLH"/>
    <property type="match status" value="1"/>
</dbReference>
<evidence type="ECO:0000256" key="1">
    <source>
        <dbReference type="SAM" id="MobiDB-lite"/>
    </source>
</evidence>
<dbReference type="SUPFAM" id="SSF47459">
    <property type="entry name" value="HLH, helix-loop-helix DNA-binding domain"/>
    <property type="match status" value="1"/>
</dbReference>
<dbReference type="GO" id="GO:0046983">
    <property type="term" value="F:protein dimerization activity"/>
    <property type="evidence" value="ECO:0007669"/>
    <property type="project" value="InterPro"/>
</dbReference>
<dbReference type="EMBL" id="MDYN01000001">
    <property type="protein sequence ID" value="OQD90417.1"/>
    <property type="molecule type" value="Genomic_DNA"/>
</dbReference>
<dbReference type="OrthoDB" id="5344169at2759"/>
<keyword evidence="4" id="KW-1185">Reference proteome</keyword>
<dbReference type="SMART" id="SM00353">
    <property type="entry name" value="HLH"/>
    <property type="match status" value="1"/>
</dbReference>
<evidence type="ECO:0000313" key="3">
    <source>
        <dbReference type="EMBL" id="OQD90417.1"/>
    </source>
</evidence>
<feature type="region of interest" description="Disordered" evidence="1">
    <location>
        <begin position="358"/>
        <end position="378"/>
    </location>
</feature>
<feature type="compositionally biased region" description="Polar residues" evidence="1">
    <location>
        <begin position="168"/>
        <end position="184"/>
    </location>
</feature>
<feature type="compositionally biased region" description="Polar residues" evidence="1">
    <location>
        <begin position="146"/>
        <end position="156"/>
    </location>
</feature>
<reference evidence="4" key="1">
    <citation type="journal article" date="2017" name="Nat. Microbiol.">
        <title>Global analysis of biosynthetic gene clusters reveals vast potential of secondary metabolite production in Penicillium species.</title>
        <authorList>
            <person name="Nielsen J.C."/>
            <person name="Grijseels S."/>
            <person name="Prigent S."/>
            <person name="Ji B."/>
            <person name="Dainat J."/>
            <person name="Nielsen K.F."/>
            <person name="Frisvad J.C."/>
            <person name="Workman M."/>
            <person name="Nielsen J."/>
        </authorList>
    </citation>
    <scope>NUCLEOTIDE SEQUENCE [LARGE SCALE GENOMIC DNA]</scope>
    <source>
        <strain evidence="4">IBT 31811</strain>
    </source>
</reference>
<dbReference type="InterPro" id="IPR036638">
    <property type="entry name" value="HLH_DNA-bd_sf"/>
</dbReference>
<feature type="region of interest" description="Disordered" evidence="1">
    <location>
        <begin position="116"/>
        <end position="229"/>
    </location>
</feature>
<comment type="caution">
    <text evidence="3">The sequence shown here is derived from an EMBL/GenBank/DDBJ whole genome shotgun (WGS) entry which is preliminary data.</text>
</comment>
<feature type="compositionally biased region" description="Basic and acidic residues" evidence="1">
    <location>
        <begin position="365"/>
        <end position="378"/>
    </location>
</feature>
<organism evidence="3 4">
    <name type="scientific">Penicillium antarcticum</name>
    <dbReference type="NCBI Taxonomy" id="416450"/>
    <lineage>
        <taxon>Eukaryota</taxon>
        <taxon>Fungi</taxon>
        <taxon>Dikarya</taxon>
        <taxon>Ascomycota</taxon>
        <taxon>Pezizomycotina</taxon>
        <taxon>Eurotiomycetes</taxon>
        <taxon>Eurotiomycetidae</taxon>
        <taxon>Eurotiales</taxon>
        <taxon>Aspergillaceae</taxon>
        <taxon>Penicillium</taxon>
    </lineage>
</organism>
<dbReference type="InterPro" id="IPR011598">
    <property type="entry name" value="bHLH_dom"/>
</dbReference>
<evidence type="ECO:0000313" key="4">
    <source>
        <dbReference type="Proteomes" id="UP000191672"/>
    </source>
</evidence>
<protein>
    <recommendedName>
        <fullName evidence="2">BHLH domain-containing protein</fullName>
    </recommendedName>
</protein>
<dbReference type="Proteomes" id="UP000191672">
    <property type="component" value="Unassembled WGS sequence"/>
</dbReference>
<sequence>MSDFDRHAVSASVDNDFADMLQFYTQMPDHNLSIADVFQGHLDVDSASSTPTGLPSTPVFWGNDSSLNTQSKPSNDMVNDFMDFRWNETDGCPDLWNSINEDFSFMPASMQNGDSWYLPSENSKDSQTTPMAPMHTFHSPRAHITASASPLSQVSVEPTHHSIPQGLPASSNPTAPYTHNSTATAEVAPKAAPSSSISTTTPPLDLAPTPHRSSPASPCPASPSPKGAIARKNSTTMWKRRNWHPLATPELRPKISPVIPSLNQQNVTPPDLSAHNLATKSNYQHIQDGTLPPGVKYPSKVTRDNLNQRRTYHRLAERNRRDRFNAAIKEMEALIPAEFVEERNKSLGLALNAISASPTATGTSAKKEKEKAPSAEQTKADVMEIAADYIKMLTASLAEKNERMSRLAVPGDVYV</sequence>